<reference evidence="2" key="1">
    <citation type="submission" date="2022-07" db="EMBL/GenBank/DDBJ databases">
        <title>Phylogenomic reconstructions and comparative analyses of Kickxellomycotina fungi.</title>
        <authorList>
            <person name="Reynolds N.K."/>
            <person name="Stajich J.E."/>
            <person name="Barry K."/>
            <person name="Grigoriev I.V."/>
            <person name="Crous P."/>
            <person name="Smith M.E."/>
        </authorList>
    </citation>
    <scope>NUCLEOTIDE SEQUENCE</scope>
    <source>
        <strain evidence="2">RSA 1196</strain>
    </source>
</reference>
<evidence type="ECO:0000313" key="2">
    <source>
        <dbReference type="EMBL" id="KAJ1969575.1"/>
    </source>
</evidence>
<dbReference type="Proteomes" id="UP001150925">
    <property type="component" value="Unassembled WGS sequence"/>
</dbReference>
<evidence type="ECO:0000256" key="1">
    <source>
        <dbReference type="SAM" id="MobiDB-lite"/>
    </source>
</evidence>
<proteinExistence type="predicted"/>
<feature type="region of interest" description="Disordered" evidence="1">
    <location>
        <begin position="1"/>
        <end position="88"/>
    </location>
</feature>
<feature type="compositionally biased region" description="Polar residues" evidence="1">
    <location>
        <begin position="48"/>
        <end position="60"/>
    </location>
</feature>
<organism evidence="2 3">
    <name type="scientific">Dispira parvispora</name>
    <dbReference type="NCBI Taxonomy" id="1520584"/>
    <lineage>
        <taxon>Eukaryota</taxon>
        <taxon>Fungi</taxon>
        <taxon>Fungi incertae sedis</taxon>
        <taxon>Zoopagomycota</taxon>
        <taxon>Kickxellomycotina</taxon>
        <taxon>Dimargaritomycetes</taxon>
        <taxon>Dimargaritales</taxon>
        <taxon>Dimargaritaceae</taxon>
        <taxon>Dispira</taxon>
    </lineage>
</organism>
<sequence>MLNPLDIPEDAPPTESPPPYSPYAQPGEQVVEEGAHGWNNPPRLLHSTVGTSQPQVTAHTNASSSNSNVGSGRLNHRPSLPPRRNPFGNTQTLVSMIPERPRPPPSISAVGGRAMPWCWKCDDTGYKRRGMPCNRCPRGEAVRLGLRTCPQCFTAPRTAPRGPCPHCGAVLPPSVWDAAYRRNNMSSVIGQLASISLGGPLGATSTYPYGGVGGGYPATESTTGHFPPPIHYGYQSGPSNMGRLHSYSSMNPQYSARYNSIGRSQSGNEPVAGTGCLLCRSRRELTSENLMPSILTRHLPERCPACNAVWRPMSSTTPRTASI</sequence>
<comment type="caution">
    <text evidence="2">The sequence shown here is derived from an EMBL/GenBank/DDBJ whole genome shotgun (WGS) entry which is preliminary data.</text>
</comment>
<feature type="compositionally biased region" description="Low complexity" evidence="1">
    <location>
        <begin position="61"/>
        <end position="72"/>
    </location>
</feature>
<protein>
    <submittedName>
        <fullName evidence="2">Uncharacterized protein</fullName>
    </submittedName>
</protein>
<name>A0A9W8AUH8_9FUNG</name>
<evidence type="ECO:0000313" key="3">
    <source>
        <dbReference type="Proteomes" id="UP001150925"/>
    </source>
</evidence>
<dbReference type="OrthoDB" id="2405700at2759"/>
<dbReference type="AlphaFoldDB" id="A0A9W8AUH8"/>
<accession>A0A9W8AUH8</accession>
<feature type="compositionally biased region" description="Pro residues" evidence="1">
    <location>
        <begin position="10"/>
        <end position="21"/>
    </location>
</feature>
<keyword evidence="3" id="KW-1185">Reference proteome</keyword>
<gene>
    <name evidence="2" type="ORF">IWQ62_000538</name>
</gene>
<dbReference type="EMBL" id="JANBPY010000043">
    <property type="protein sequence ID" value="KAJ1969575.1"/>
    <property type="molecule type" value="Genomic_DNA"/>
</dbReference>